<dbReference type="AlphaFoldDB" id="A0AAP0P549"/>
<sequence length="105" mass="11817">MPYYLPQVTCRAASRIGDSKHSTLPHVTLPWDKHVSSYNFLFTPAPRAHVDLFTTSYFSSPPIGNRHVVLHHHHATNHFFSSFSSSSISSGIMPVRSPRILAEFV</sequence>
<dbReference type="Proteomes" id="UP001420932">
    <property type="component" value="Unassembled WGS sequence"/>
</dbReference>
<evidence type="ECO:0000313" key="1">
    <source>
        <dbReference type="EMBL" id="KAK9128680.1"/>
    </source>
</evidence>
<keyword evidence="2" id="KW-1185">Reference proteome</keyword>
<name>A0AAP0P549_9MAGN</name>
<proteinExistence type="predicted"/>
<dbReference type="EMBL" id="JBBNAF010000007">
    <property type="protein sequence ID" value="KAK9128680.1"/>
    <property type="molecule type" value="Genomic_DNA"/>
</dbReference>
<comment type="caution">
    <text evidence="1">The sequence shown here is derived from an EMBL/GenBank/DDBJ whole genome shotgun (WGS) entry which is preliminary data.</text>
</comment>
<accession>A0AAP0P549</accession>
<gene>
    <name evidence="1" type="ORF">Syun_017477</name>
</gene>
<evidence type="ECO:0000313" key="2">
    <source>
        <dbReference type="Proteomes" id="UP001420932"/>
    </source>
</evidence>
<reference evidence="1 2" key="1">
    <citation type="submission" date="2024-01" db="EMBL/GenBank/DDBJ databases">
        <title>Genome assemblies of Stephania.</title>
        <authorList>
            <person name="Yang L."/>
        </authorList>
    </citation>
    <scope>NUCLEOTIDE SEQUENCE [LARGE SCALE GENOMIC DNA]</scope>
    <source>
        <strain evidence="1">YNDBR</strain>
        <tissue evidence="1">Leaf</tissue>
    </source>
</reference>
<protein>
    <submittedName>
        <fullName evidence="1">Uncharacterized protein</fullName>
    </submittedName>
</protein>
<organism evidence="1 2">
    <name type="scientific">Stephania yunnanensis</name>
    <dbReference type="NCBI Taxonomy" id="152371"/>
    <lineage>
        <taxon>Eukaryota</taxon>
        <taxon>Viridiplantae</taxon>
        <taxon>Streptophyta</taxon>
        <taxon>Embryophyta</taxon>
        <taxon>Tracheophyta</taxon>
        <taxon>Spermatophyta</taxon>
        <taxon>Magnoliopsida</taxon>
        <taxon>Ranunculales</taxon>
        <taxon>Menispermaceae</taxon>
        <taxon>Menispermoideae</taxon>
        <taxon>Cissampelideae</taxon>
        <taxon>Stephania</taxon>
    </lineage>
</organism>